<feature type="domain" description="DUF305" evidence="3">
    <location>
        <begin position="62"/>
        <end position="196"/>
    </location>
</feature>
<accession>A0A2M8QAQ2</accession>
<proteinExistence type="predicted"/>
<name>A0A2M8QAQ2_9CHLR</name>
<dbReference type="InterPro" id="IPR012347">
    <property type="entry name" value="Ferritin-like"/>
</dbReference>
<gene>
    <name evidence="4" type="ORF">CUN48_11485</name>
</gene>
<keyword evidence="2" id="KW-0732">Signal</keyword>
<feature type="signal peptide" evidence="2">
    <location>
        <begin position="1"/>
        <end position="23"/>
    </location>
</feature>
<protein>
    <submittedName>
        <fullName evidence="4">DUF305 domain-containing protein</fullName>
    </submittedName>
</protein>
<dbReference type="PROSITE" id="PS51257">
    <property type="entry name" value="PROKAR_LIPOPROTEIN"/>
    <property type="match status" value="1"/>
</dbReference>
<dbReference type="EMBL" id="PGTN01000084">
    <property type="protein sequence ID" value="PJF46881.1"/>
    <property type="molecule type" value="Genomic_DNA"/>
</dbReference>
<dbReference type="PANTHER" id="PTHR36933:SF1">
    <property type="entry name" value="SLL0788 PROTEIN"/>
    <property type="match status" value="1"/>
</dbReference>
<feature type="compositionally biased region" description="Low complexity" evidence="1">
    <location>
        <begin position="30"/>
        <end position="46"/>
    </location>
</feature>
<dbReference type="AlphaFoldDB" id="A0A2M8QAQ2"/>
<evidence type="ECO:0000256" key="1">
    <source>
        <dbReference type="SAM" id="MobiDB-lite"/>
    </source>
</evidence>
<feature type="region of interest" description="Disordered" evidence="1">
    <location>
        <begin position="30"/>
        <end position="53"/>
    </location>
</feature>
<comment type="caution">
    <text evidence="4">The sequence shown here is derived from an EMBL/GenBank/DDBJ whole genome shotgun (WGS) entry which is preliminary data.</text>
</comment>
<organism evidence="4 5">
    <name type="scientific">Candidatus Thermofonsia Clade 3 bacterium</name>
    <dbReference type="NCBI Taxonomy" id="2364212"/>
    <lineage>
        <taxon>Bacteria</taxon>
        <taxon>Bacillati</taxon>
        <taxon>Chloroflexota</taxon>
        <taxon>Candidatus Thermofontia</taxon>
        <taxon>Candidatus Thermofonsia Clade 3</taxon>
    </lineage>
</organism>
<dbReference type="Proteomes" id="UP000230790">
    <property type="component" value="Unassembled WGS sequence"/>
</dbReference>
<dbReference type="Gene3D" id="1.20.1260.10">
    <property type="match status" value="2"/>
</dbReference>
<dbReference type="InterPro" id="IPR005183">
    <property type="entry name" value="DUF305_CopM-like"/>
</dbReference>
<evidence type="ECO:0000313" key="5">
    <source>
        <dbReference type="Proteomes" id="UP000230790"/>
    </source>
</evidence>
<dbReference type="Pfam" id="PF03713">
    <property type="entry name" value="DUF305"/>
    <property type="match status" value="1"/>
</dbReference>
<sequence length="202" mass="21748">MKTYIRAACIAATLSLLTACVGAQPALPTTTADQQPTATASQAPSPMHSGEHGAMMKDAPFDAMFIDGMIVHHAGAVAMAKQALAEAQRPEIKKLAEAIIATQEAEIAQMKQWRAAWYPNLSDTGGMHDVDMGPMSVAAGDAPFDIRFIEAMIPHHEGAIAMAQMALQKSTRPEIRQLAEAIIAAQQAEIEQMKQWRAAWTK</sequence>
<evidence type="ECO:0000259" key="3">
    <source>
        <dbReference type="Pfam" id="PF03713"/>
    </source>
</evidence>
<dbReference type="PANTHER" id="PTHR36933">
    <property type="entry name" value="SLL0788 PROTEIN"/>
    <property type="match status" value="1"/>
</dbReference>
<evidence type="ECO:0000313" key="4">
    <source>
        <dbReference type="EMBL" id="PJF46881.1"/>
    </source>
</evidence>
<reference evidence="4 5" key="1">
    <citation type="submission" date="2017-11" db="EMBL/GenBank/DDBJ databases">
        <title>Evolution of Phototrophy in the Chloroflexi Phylum Driven by Horizontal Gene Transfer.</title>
        <authorList>
            <person name="Ward L.M."/>
            <person name="Hemp J."/>
            <person name="Shih P.M."/>
            <person name="Mcglynn S.E."/>
            <person name="Fischer W."/>
        </authorList>
    </citation>
    <scope>NUCLEOTIDE SEQUENCE [LARGE SCALE GENOMIC DNA]</scope>
    <source>
        <strain evidence="4">JP3_7</strain>
    </source>
</reference>
<evidence type="ECO:0000256" key="2">
    <source>
        <dbReference type="SAM" id="SignalP"/>
    </source>
</evidence>
<feature type="chain" id="PRO_5014954752" evidence="2">
    <location>
        <begin position="24"/>
        <end position="202"/>
    </location>
</feature>